<dbReference type="InterPro" id="IPR007008">
    <property type="entry name" value="Poxvirus_A6"/>
</dbReference>
<dbReference type="Pfam" id="PF04924">
    <property type="entry name" value="Pox_A6"/>
    <property type="match status" value="1"/>
</dbReference>
<dbReference type="Proteomes" id="UP000164837">
    <property type="component" value="Genome"/>
</dbReference>
<comment type="subcellular location">
    <subcellularLocation>
        <location evidence="1">Virion</location>
    </subcellularLocation>
</comment>
<dbReference type="EMBL" id="KJ563295">
    <property type="protein sequence ID" value="AIF30193.1"/>
    <property type="molecule type" value="Genomic_DNA"/>
</dbReference>
<keyword evidence="2" id="KW-0946">Virion</keyword>
<name>A0A075ILV9_9POXV</name>
<sequence length="372" mass="43125">MDKLRVLYDEFVTISKDNLERETGLSASDVDMDFDLNIFMTLVPVLEKKVCAITPTIEDDKIVTMMKYCSYQSFSFWFLKSGAVVKSVYNKLDDVEKEKFVVAFRDMLLNVQTIISLNSMYTRLRQDTEDIVSDSKKIMEIVSHLRASTTENAAYQVLQQNNSFIISTLNKILSDENYLLKIIAVFDSKLISEKETLNEYKQLYTISSESLVYGIRCVSNLDISSVQLSNNKYVLFVKKMLPKIILFQNNDINAQQFANVISKIYTLIYRQLTSNVDVGCLLTDTIESAKTKISVEKIKQTGINNVQSLIKFISDNKKEYKTIISEEYLSKEDRIITILQNIVNEHDIKYDNKLLNMRDLIVTFRERYSYKF</sequence>
<evidence type="ECO:0000256" key="1">
    <source>
        <dbReference type="ARBA" id="ARBA00004328"/>
    </source>
</evidence>
<evidence type="ECO:0000313" key="5">
    <source>
        <dbReference type="EMBL" id="AIF30193.1"/>
    </source>
</evidence>
<dbReference type="GO" id="GO:0044423">
    <property type="term" value="C:virion component"/>
    <property type="evidence" value="ECO:0007669"/>
    <property type="project" value="UniProtKB-KW"/>
</dbReference>
<evidence type="ECO:0000256" key="2">
    <source>
        <dbReference type="ARBA" id="ARBA00022844"/>
    </source>
</evidence>
<comment type="similarity">
    <text evidence="3">Belongs to the orthopoxvirus OPG132 family.</text>
</comment>
<accession>A0A075ILV9</accession>
<evidence type="ECO:0000256" key="4">
    <source>
        <dbReference type="ARBA" id="ARBA00034836"/>
    </source>
</evidence>
<organism evidence="5 6">
    <name type="scientific">Ectromelia virus Naval</name>
    <dbReference type="NCBI Taxonomy" id="1651168"/>
    <lineage>
        <taxon>Viruses</taxon>
        <taxon>Varidnaviria</taxon>
        <taxon>Bamfordvirae</taxon>
        <taxon>Nucleocytoviricota</taxon>
        <taxon>Pokkesviricetes</taxon>
        <taxon>Chitovirales</taxon>
        <taxon>Poxviridae</taxon>
        <taxon>Chordopoxvirinae</taxon>
        <taxon>Orthopoxvirus</taxon>
        <taxon>Orthopoxvirus ectromelia</taxon>
        <taxon>Ectromelia virus</taxon>
    </lineage>
</organism>
<evidence type="ECO:0000313" key="6">
    <source>
        <dbReference type="Proteomes" id="UP000164837"/>
    </source>
</evidence>
<reference evidence="5 6" key="1">
    <citation type="journal article" date="2014" name="Virology">
        <title>The genome sequence of ectromelia virus Naval and Cornell isolates from outbreaks in North America.</title>
        <authorList>
            <person name="Mavian C."/>
            <person name="Lopez-Bueno A."/>
            <person name="Bryant N.A."/>
            <person name="Seeger K."/>
            <person name="Quail M.A."/>
            <person name="Harris D."/>
            <person name="Barrell B."/>
            <person name="Alcami A."/>
        </authorList>
    </citation>
    <scope>NUCLEOTIDE SEQUENCE [LARGE SCALE GENOMIC DNA]</scope>
    <source>
        <strain evidence="5">NAVAL</strain>
    </source>
</reference>
<evidence type="ECO:0000256" key="3">
    <source>
        <dbReference type="ARBA" id="ARBA00034765"/>
    </source>
</evidence>
<proteinExistence type="inferred from homology"/>
<protein>
    <recommendedName>
        <fullName evidence="4">Virion morphogenesis protein OPG132</fullName>
    </recommendedName>
</protein>